<reference evidence="1" key="1">
    <citation type="submission" date="2021-03" db="EMBL/GenBank/DDBJ databases">
        <authorList>
            <person name="Li Z."/>
            <person name="Yang C."/>
        </authorList>
    </citation>
    <scope>NUCLEOTIDE SEQUENCE</scope>
    <source>
        <strain evidence="1">Dzin_1.0</strain>
        <tissue evidence="1">Leaf</tissue>
    </source>
</reference>
<dbReference type="AlphaFoldDB" id="A0A9D5C2U3"/>
<keyword evidence="2" id="KW-1185">Reference proteome</keyword>
<proteinExistence type="predicted"/>
<dbReference type="Proteomes" id="UP001085076">
    <property type="component" value="Miscellaneous, Linkage group lg08"/>
</dbReference>
<dbReference type="PANTHER" id="PTHR34996:SF3">
    <property type="entry name" value="OS06G0327400 PROTEIN"/>
    <property type="match status" value="1"/>
</dbReference>
<protein>
    <submittedName>
        <fullName evidence="1">Uncharacterized protein</fullName>
    </submittedName>
</protein>
<accession>A0A9D5C2U3</accession>
<gene>
    <name evidence="1" type="ORF">J5N97_026142</name>
</gene>
<evidence type="ECO:0000313" key="1">
    <source>
        <dbReference type="EMBL" id="KAJ0965004.1"/>
    </source>
</evidence>
<dbReference type="EMBL" id="JAGGNH010000008">
    <property type="protein sequence ID" value="KAJ0965004.1"/>
    <property type="molecule type" value="Genomic_DNA"/>
</dbReference>
<dbReference type="OrthoDB" id="1716893at2759"/>
<comment type="caution">
    <text evidence="1">The sequence shown here is derived from an EMBL/GenBank/DDBJ whole genome shotgun (WGS) entry which is preliminary data.</text>
</comment>
<evidence type="ECO:0000313" key="2">
    <source>
        <dbReference type="Proteomes" id="UP001085076"/>
    </source>
</evidence>
<reference evidence="1" key="2">
    <citation type="journal article" date="2022" name="Hortic Res">
        <title>The genome of Dioscorea zingiberensis sheds light on the biosynthesis, origin and evolution of the medicinally important diosgenin saponins.</title>
        <authorList>
            <person name="Li Y."/>
            <person name="Tan C."/>
            <person name="Li Z."/>
            <person name="Guo J."/>
            <person name="Li S."/>
            <person name="Chen X."/>
            <person name="Wang C."/>
            <person name="Dai X."/>
            <person name="Yang H."/>
            <person name="Song W."/>
            <person name="Hou L."/>
            <person name="Xu J."/>
            <person name="Tong Z."/>
            <person name="Xu A."/>
            <person name="Yuan X."/>
            <person name="Wang W."/>
            <person name="Yang Q."/>
            <person name="Chen L."/>
            <person name="Sun Z."/>
            <person name="Wang K."/>
            <person name="Pan B."/>
            <person name="Chen J."/>
            <person name="Bao Y."/>
            <person name="Liu F."/>
            <person name="Qi X."/>
            <person name="Gang D.R."/>
            <person name="Wen J."/>
            <person name="Li J."/>
        </authorList>
    </citation>
    <scope>NUCLEOTIDE SEQUENCE</scope>
    <source>
        <strain evidence="1">Dzin_1.0</strain>
    </source>
</reference>
<sequence length="139" mass="16190">MGQLNYTRLGRIRWRRMRGFRLNSHHRCSVHRLRVRLLRILHALAGCLKPLKRAFRRSTGNMPCERSMSGRGLVFEEQQRPSSAGAGFKQRHCSRSNSFYAEAIADCLEFIKRSSVSVDNINHENVDENFIEDETSEIR</sequence>
<name>A0A9D5C2U3_9LILI</name>
<organism evidence="1 2">
    <name type="scientific">Dioscorea zingiberensis</name>
    <dbReference type="NCBI Taxonomy" id="325984"/>
    <lineage>
        <taxon>Eukaryota</taxon>
        <taxon>Viridiplantae</taxon>
        <taxon>Streptophyta</taxon>
        <taxon>Embryophyta</taxon>
        <taxon>Tracheophyta</taxon>
        <taxon>Spermatophyta</taxon>
        <taxon>Magnoliopsida</taxon>
        <taxon>Liliopsida</taxon>
        <taxon>Dioscoreales</taxon>
        <taxon>Dioscoreaceae</taxon>
        <taxon>Dioscorea</taxon>
    </lineage>
</organism>
<dbReference type="PANTHER" id="PTHR34996">
    <property type="entry name" value="OS06G0327400 PROTEIN"/>
    <property type="match status" value="1"/>
</dbReference>